<dbReference type="EMBL" id="CAJFCW020000005">
    <property type="protein sequence ID" value="CAG9116945.1"/>
    <property type="molecule type" value="Genomic_DNA"/>
</dbReference>
<accession>A0A811L5B9</accession>
<proteinExistence type="predicted"/>
<keyword evidence="1" id="KW-0812">Transmembrane</keyword>
<keyword evidence="1" id="KW-0472">Membrane</keyword>
<dbReference type="OrthoDB" id="10267243at2759"/>
<feature type="transmembrane region" description="Helical" evidence="1">
    <location>
        <begin position="7"/>
        <end position="29"/>
    </location>
</feature>
<comment type="caution">
    <text evidence="2">The sequence shown here is derived from an EMBL/GenBank/DDBJ whole genome shotgun (WGS) entry which is preliminary data.</text>
</comment>
<organism evidence="2 3">
    <name type="scientific">Bursaphelenchus okinawaensis</name>
    <dbReference type="NCBI Taxonomy" id="465554"/>
    <lineage>
        <taxon>Eukaryota</taxon>
        <taxon>Metazoa</taxon>
        <taxon>Ecdysozoa</taxon>
        <taxon>Nematoda</taxon>
        <taxon>Chromadorea</taxon>
        <taxon>Rhabditida</taxon>
        <taxon>Tylenchina</taxon>
        <taxon>Tylenchomorpha</taxon>
        <taxon>Aphelenchoidea</taxon>
        <taxon>Aphelenchoididae</taxon>
        <taxon>Bursaphelenchus</taxon>
    </lineage>
</organism>
<evidence type="ECO:0000313" key="2">
    <source>
        <dbReference type="EMBL" id="CAD5222877.1"/>
    </source>
</evidence>
<keyword evidence="1" id="KW-1133">Transmembrane helix</keyword>
<evidence type="ECO:0000313" key="3">
    <source>
        <dbReference type="Proteomes" id="UP000614601"/>
    </source>
</evidence>
<evidence type="ECO:0000256" key="1">
    <source>
        <dbReference type="SAM" id="Phobius"/>
    </source>
</evidence>
<dbReference type="Proteomes" id="UP000614601">
    <property type="component" value="Unassembled WGS sequence"/>
</dbReference>
<dbReference type="EMBL" id="CAJFDH010000005">
    <property type="protein sequence ID" value="CAD5222877.1"/>
    <property type="molecule type" value="Genomic_DNA"/>
</dbReference>
<protein>
    <submittedName>
        <fullName evidence="2">Uncharacterized protein</fullName>
    </submittedName>
</protein>
<dbReference type="AlphaFoldDB" id="A0A811L5B9"/>
<dbReference type="Proteomes" id="UP000783686">
    <property type="component" value="Unassembled WGS sequence"/>
</dbReference>
<keyword evidence="3" id="KW-1185">Reference proteome</keyword>
<reference evidence="2" key="1">
    <citation type="submission" date="2020-09" db="EMBL/GenBank/DDBJ databases">
        <authorList>
            <person name="Kikuchi T."/>
        </authorList>
    </citation>
    <scope>NUCLEOTIDE SEQUENCE</scope>
    <source>
        <strain evidence="2">SH1</strain>
    </source>
</reference>
<name>A0A811L5B9_9BILA</name>
<gene>
    <name evidence="2" type="ORF">BOKJ2_LOCUS9863</name>
</gene>
<sequence>MDEFSNVLTYIIPILVLLILLCCMLKLYVKWTGGLKNCHRRRNLTENSTVSTTVPITPELVIHSNRTNGTVPVLPFEITEFDGSTFFTVPFLIERFPPKYEDAIKMASPQPTRRASVTAVTAAIPPPPFYENAHGSGYSDAPPSYWTLPRLGSSHQAASTDAFTVPSTITTSMNMPTSSSTIYLQEAQKAHGSTASLVRHAPLTQSLSDSVQLASRDNLTILRASTATSPVPTAPAPSMPLPGAVMEGNEFGTVHELRVDELEKN</sequence>